<feature type="transmembrane region" description="Helical" evidence="5">
    <location>
        <begin position="386"/>
        <end position="404"/>
    </location>
</feature>
<keyword evidence="2 5" id="KW-0812">Transmembrane</keyword>
<feature type="transmembrane region" description="Helical" evidence="5">
    <location>
        <begin position="52"/>
        <end position="69"/>
    </location>
</feature>
<proteinExistence type="predicted"/>
<feature type="transmembrane region" description="Helical" evidence="5">
    <location>
        <begin position="323"/>
        <end position="348"/>
    </location>
</feature>
<feature type="transmembrane region" description="Helical" evidence="5">
    <location>
        <begin position="21"/>
        <end position="40"/>
    </location>
</feature>
<evidence type="ECO:0000256" key="5">
    <source>
        <dbReference type="SAM" id="Phobius"/>
    </source>
</evidence>
<dbReference type="Pfam" id="PF01943">
    <property type="entry name" value="Polysacc_synt"/>
    <property type="match status" value="1"/>
</dbReference>
<dbReference type="InterPro" id="IPR002797">
    <property type="entry name" value="Polysacc_synth"/>
</dbReference>
<accession>A0A2T5IQ41</accession>
<keyword evidence="4 5" id="KW-0472">Membrane</keyword>
<sequence>MTESKKKSLKLNMGLNAIKGLMSIIFPLISFPYISRVIGVENIGRFNFSNSIISYFVLFAGLGISTYAIREGARFRESKGEFQKFANEMFSINIVSTVLSYALLIVLFIAIPRFQGYKSLLIILSLQVIFKAIGIEWIYSIYEDYAYITVRSILFQILSLILMFLLVHSENDLNIYAAITVFSSVGSNVLNFFYAKRYCEVRWTNKIRWRKHIKPIMVLFAMSATVAIYVISDTTILGLISGDYSVGVYSVSTKVYGIIKTVLASVLVVSIPHLSSLLGNNDMSEFNYVATDIYQTLLTLLLPTATGIIILRKQIVLLISDSTYIAATTSLALLSIALIFCLGAWFWGQCILVPMKKENIVFKATFTSAVLNIVLNFILIPKWTENAAAFTTVLAEGLAFLWCMSEGKKYVHLKDIGKTTLKVIIGCSAIVLISLLLKPLNQSSILYTILTVGVSIIAYFLIEIKLNNAAMNIIMIGAMKKIGK</sequence>
<name>A0A2T5IQ41_9LACT</name>
<organism evidence="6 7">
    <name type="scientific">Trichococcus patagoniensis</name>
    <dbReference type="NCBI Taxonomy" id="382641"/>
    <lineage>
        <taxon>Bacteria</taxon>
        <taxon>Bacillati</taxon>
        <taxon>Bacillota</taxon>
        <taxon>Bacilli</taxon>
        <taxon>Lactobacillales</taxon>
        <taxon>Carnobacteriaceae</taxon>
        <taxon>Trichococcus</taxon>
    </lineage>
</organism>
<evidence type="ECO:0000313" key="7">
    <source>
        <dbReference type="Proteomes" id="UP000244161"/>
    </source>
</evidence>
<evidence type="ECO:0000313" key="6">
    <source>
        <dbReference type="EMBL" id="PTQ85942.1"/>
    </source>
</evidence>
<comment type="subcellular location">
    <subcellularLocation>
        <location evidence="1">Membrane</location>
        <topology evidence="1">Multi-pass membrane protein</topology>
    </subcellularLocation>
</comment>
<dbReference type="CDD" id="cd13128">
    <property type="entry name" value="MATE_Wzx_like"/>
    <property type="match status" value="1"/>
</dbReference>
<dbReference type="InterPro" id="IPR052556">
    <property type="entry name" value="PolySynth_Transporter"/>
</dbReference>
<dbReference type="PANTHER" id="PTHR43424">
    <property type="entry name" value="LOCUS PUTATIVE PROTEIN 1-RELATED"/>
    <property type="match status" value="1"/>
</dbReference>
<feature type="transmembrane region" description="Helical" evidence="5">
    <location>
        <begin position="360"/>
        <end position="380"/>
    </location>
</feature>
<evidence type="ECO:0000256" key="1">
    <source>
        <dbReference type="ARBA" id="ARBA00004141"/>
    </source>
</evidence>
<feature type="transmembrane region" description="Helical" evidence="5">
    <location>
        <begin position="90"/>
        <end position="111"/>
    </location>
</feature>
<dbReference type="OrthoDB" id="9815702at2"/>
<dbReference type="PANTHER" id="PTHR43424:SF1">
    <property type="entry name" value="LOCUS PUTATIVE PROTEIN 1-RELATED"/>
    <property type="match status" value="1"/>
</dbReference>
<comment type="caution">
    <text evidence="6">The sequence shown here is derived from an EMBL/GenBank/DDBJ whole genome shotgun (WGS) entry which is preliminary data.</text>
</comment>
<feature type="transmembrane region" description="Helical" evidence="5">
    <location>
        <begin position="117"/>
        <end position="138"/>
    </location>
</feature>
<keyword evidence="7" id="KW-1185">Reference proteome</keyword>
<feature type="transmembrane region" description="Helical" evidence="5">
    <location>
        <begin position="173"/>
        <end position="195"/>
    </location>
</feature>
<feature type="transmembrane region" description="Helical" evidence="5">
    <location>
        <begin position="286"/>
        <end position="311"/>
    </location>
</feature>
<keyword evidence="3 5" id="KW-1133">Transmembrane helix</keyword>
<gene>
    <name evidence="6" type="ORF">C8U37_10245</name>
</gene>
<dbReference type="RefSeq" id="WP_108031536.1">
    <property type="nucleotide sequence ID" value="NZ_QAOM01000002.1"/>
</dbReference>
<protein>
    <submittedName>
        <fullName evidence="6">O-antigen/teichoic acid export membrane protein</fullName>
    </submittedName>
</protein>
<evidence type="ECO:0000256" key="2">
    <source>
        <dbReference type="ARBA" id="ARBA00022692"/>
    </source>
</evidence>
<evidence type="ECO:0000256" key="4">
    <source>
        <dbReference type="ARBA" id="ARBA00023136"/>
    </source>
</evidence>
<dbReference type="AlphaFoldDB" id="A0A2T5IQ41"/>
<feature type="transmembrane region" description="Helical" evidence="5">
    <location>
        <begin position="216"/>
        <end position="240"/>
    </location>
</feature>
<feature type="transmembrane region" description="Helical" evidence="5">
    <location>
        <begin position="443"/>
        <end position="462"/>
    </location>
</feature>
<reference evidence="6 7" key="1">
    <citation type="submission" date="2018-04" db="EMBL/GenBank/DDBJ databases">
        <title>Genomic Encyclopedia of Archaeal and Bacterial Type Strains, Phase II (KMG-II): from individual species to whole genera.</title>
        <authorList>
            <person name="Goeker M."/>
        </authorList>
    </citation>
    <scope>NUCLEOTIDE SEQUENCE [LARGE SCALE GENOMIC DNA]</scope>
    <source>
        <strain evidence="6 7">DSM 18806</strain>
    </source>
</reference>
<dbReference type="Proteomes" id="UP000244161">
    <property type="component" value="Unassembled WGS sequence"/>
</dbReference>
<dbReference type="GO" id="GO:0016020">
    <property type="term" value="C:membrane"/>
    <property type="evidence" value="ECO:0007669"/>
    <property type="project" value="UniProtKB-SubCell"/>
</dbReference>
<evidence type="ECO:0000256" key="3">
    <source>
        <dbReference type="ARBA" id="ARBA00022989"/>
    </source>
</evidence>
<feature type="transmembrane region" description="Helical" evidence="5">
    <location>
        <begin position="145"/>
        <end position="167"/>
    </location>
</feature>
<dbReference type="EMBL" id="QAOM01000002">
    <property type="protein sequence ID" value="PTQ85942.1"/>
    <property type="molecule type" value="Genomic_DNA"/>
</dbReference>
<feature type="transmembrane region" description="Helical" evidence="5">
    <location>
        <begin position="416"/>
        <end position="437"/>
    </location>
</feature>
<feature type="transmembrane region" description="Helical" evidence="5">
    <location>
        <begin position="255"/>
        <end position="274"/>
    </location>
</feature>